<feature type="transmembrane region" description="Helical" evidence="1">
    <location>
        <begin position="169"/>
        <end position="191"/>
    </location>
</feature>
<feature type="transmembrane region" description="Helical" evidence="1">
    <location>
        <begin position="350"/>
        <end position="369"/>
    </location>
</feature>
<evidence type="ECO:0000256" key="1">
    <source>
        <dbReference type="SAM" id="Phobius"/>
    </source>
</evidence>
<feature type="transmembrane region" description="Helical" evidence="1">
    <location>
        <begin position="251"/>
        <end position="273"/>
    </location>
</feature>
<keyword evidence="1" id="KW-1133">Transmembrane helix</keyword>
<feature type="transmembrane region" description="Helical" evidence="1">
    <location>
        <begin position="313"/>
        <end position="330"/>
    </location>
</feature>
<name>A0A2L2TJN9_9HYPO</name>
<sequence>MASSPNISHRIPTITILTILAIFGLDALLLQLERNGWMDMSRSITQDPLPRFLPDTNRLIVKRYTGIGLLDEFFAFSNIVWATVTDGSRPEVSLFMICFGGQLIATFMVFVIEAQRTVGWSPIVLNGAVWLWVIQSVGFGFIAPVYYAIHLLLTSKASWAQSVHVRDYLSLHTVVPSFLLGYFVPCIFLVYPFSNHNVRQWSNAVWAMAPFYIFILQTVFTGLLKRLSVGQDANRSKVVLEKAALRHAYGFAWNIAVVSQMTTYAALIAAGAFPSLFPKGIAASLTAEKVFVPDAAPHSYEPMSSAGAAMHNFLIYDFATGSVAGLIWGLQQLLEVKPELKTGEERTNLVRGVVTSVLLSGPGGALVALMQHRDESVLSAEAKGEKTQ</sequence>
<accession>A0A2L2TJN9</accession>
<dbReference type="OrthoDB" id="72269at2759"/>
<keyword evidence="1" id="KW-0472">Membrane</keyword>
<dbReference type="Proteomes" id="UP000245910">
    <property type="component" value="Chromosome II"/>
</dbReference>
<evidence type="ECO:0000313" key="2">
    <source>
        <dbReference type="EMBL" id="CEI63276.1"/>
    </source>
</evidence>
<proteinExistence type="predicted"/>
<organism evidence="2 3">
    <name type="scientific">Fusarium venenatum</name>
    <dbReference type="NCBI Taxonomy" id="56646"/>
    <lineage>
        <taxon>Eukaryota</taxon>
        <taxon>Fungi</taxon>
        <taxon>Dikarya</taxon>
        <taxon>Ascomycota</taxon>
        <taxon>Pezizomycotina</taxon>
        <taxon>Sordariomycetes</taxon>
        <taxon>Hypocreomycetidae</taxon>
        <taxon>Hypocreales</taxon>
        <taxon>Nectriaceae</taxon>
        <taxon>Fusarium</taxon>
    </lineage>
</organism>
<keyword evidence="1" id="KW-0812">Transmembrane</keyword>
<reference evidence="3" key="1">
    <citation type="submission" date="2014-10" db="EMBL/GenBank/DDBJ databases">
        <authorList>
            <person name="King R."/>
        </authorList>
    </citation>
    <scope>NUCLEOTIDE SEQUENCE [LARGE SCALE GENOMIC DNA]</scope>
    <source>
        <strain evidence="3">A3/5</strain>
    </source>
</reference>
<feature type="transmembrane region" description="Helical" evidence="1">
    <location>
        <begin position="12"/>
        <end position="32"/>
    </location>
</feature>
<dbReference type="EMBL" id="LN649230">
    <property type="protein sequence ID" value="CEI63276.1"/>
    <property type="molecule type" value="Genomic_DNA"/>
</dbReference>
<feature type="transmembrane region" description="Helical" evidence="1">
    <location>
        <begin position="92"/>
        <end position="112"/>
    </location>
</feature>
<feature type="transmembrane region" description="Helical" evidence="1">
    <location>
        <begin position="203"/>
        <end position="224"/>
    </location>
</feature>
<evidence type="ECO:0000313" key="3">
    <source>
        <dbReference type="Proteomes" id="UP000245910"/>
    </source>
</evidence>
<dbReference type="AlphaFoldDB" id="A0A2L2TJN9"/>
<protein>
    <submittedName>
        <fullName evidence="2">Uncharacterized protein</fullName>
    </submittedName>
</protein>
<feature type="transmembrane region" description="Helical" evidence="1">
    <location>
        <begin position="124"/>
        <end position="149"/>
    </location>
</feature>
<dbReference type="STRING" id="56646.A0A2L2TJN9"/>
<keyword evidence="3" id="KW-1185">Reference proteome</keyword>